<evidence type="ECO:0000259" key="2">
    <source>
        <dbReference type="PROSITE" id="PS50887"/>
    </source>
</evidence>
<feature type="transmembrane region" description="Helical" evidence="1">
    <location>
        <begin position="339"/>
        <end position="358"/>
    </location>
</feature>
<dbReference type="PROSITE" id="PS50887">
    <property type="entry name" value="GGDEF"/>
    <property type="match status" value="1"/>
</dbReference>
<dbReference type="Gene3D" id="3.30.70.270">
    <property type="match status" value="1"/>
</dbReference>
<feature type="transmembrane region" description="Helical" evidence="1">
    <location>
        <begin position="267"/>
        <end position="287"/>
    </location>
</feature>
<keyword evidence="1" id="KW-0472">Membrane</keyword>
<evidence type="ECO:0000256" key="1">
    <source>
        <dbReference type="SAM" id="Phobius"/>
    </source>
</evidence>
<feature type="transmembrane region" description="Helical" evidence="1">
    <location>
        <begin position="367"/>
        <end position="388"/>
    </location>
</feature>
<organism evidence="3 4">
    <name type="scientific">Butyrivibrio proteoclasticus (strain ATCC 51982 / DSM 14932 / B316)</name>
    <name type="common">Clostridium proteoclasticum</name>
    <dbReference type="NCBI Taxonomy" id="515622"/>
    <lineage>
        <taxon>Bacteria</taxon>
        <taxon>Bacillati</taxon>
        <taxon>Bacillota</taxon>
        <taxon>Clostridia</taxon>
        <taxon>Lachnospirales</taxon>
        <taxon>Lachnospiraceae</taxon>
        <taxon>Butyrivibrio</taxon>
    </lineage>
</organism>
<dbReference type="Proteomes" id="UP000001299">
    <property type="component" value="Chromosome 1"/>
</dbReference>
<dbReference type="SUPFAM" id="SSF55073">
    <property type="entry name" value="Nucleotide cyclase"/>
    <property type="match status" value="1"/>
</dbReference>
<feature type="domain" description="GGDEF" evidence="2">
    <location>
        <begin position="596"/>
        <end position="709"/>
    </location>
</feature>
<gene>
    <name evidence="3" type="ordered locus">bpr_I1095</name>
</gene>
<evidence type="ECO:0000313" key="3">
    <source>
        <dbReference type="EMBL" id="ADL33835.1"/>
    </source>
</evidence>
<dbReference type="InterPro" id="IPR000160">
    <property type="entry name" value="GGDEF_dom"/>
</dbReference>
<proteinExistence type="predicted"/>
<dbReference type="PANTHER" id="PTHR44757:SF2">
    <property type="entry name" value="BIOFILM ARCHITECTURE MAINTENANCE PROTEIN MBAA"/>
    <property type="match status" value="1"/>
</dbReference>
<keyword evidence="4" id="KW-1185">Reference proteome</keyword>
<dbReference type="HOGENOM" id="CLU_389182_0_0_9"/>
<dbReference type="SMART" id="SM00267">
    <property type="entry name" value="GGDEF"/>
    <property type="match status" value="1"/>
</dbReference>
<dbReference type="InterPro" id="IPR029787">
    <property type="entry name" value="Nucleotide_cyclase"/>
</dbReference>
<reference evidence="3 4" key="1">
    <citation type="journal article" date="2010" name="PLoS ONE">
        <title>The glycobiome of the rumen bacterium Butyrivibrio proteoclasticus B316(T) highlights adaptation to a polysaccharide-rich environment.</title>
        <authorList>
            <person name="Kelly W.J."/>
            <person name="Leahy S.C."/>
            <person name="Altermann E."/>
            <person name="Yeoman C.J."/>
            <person name="Dunne J.C."/>
            <person name="Kong Z."/>
            <person name="Pacheco D.M."/>
            <person name="Li D."/>
            <person name="Noel S.J."/>
            <person name="Moon C.D."/>
            <person name="Cookson A.L."/>
            <person name="Attwood G.T."/>
        </authorList>
    </citation>
    <scope>NUCLEOTIDE SEQUENCE [LARGE SCALE GENOMIC DNA]</scope>
    <source>
        <strain evidence="4">ATCC 51982 / DSM 14932 / B316</strain>
    </source>
</reference>
<accession>E0S210</accession>
<dbReference type="eggNOG" id="COG2199">
    <property type="taxonomic scope" value="Bacteria"/>
</dbReference>
<dbReference type="KEGG" id="bpb:bpr_I1095"/>
<keyword evidence="1" id="KW-0812">Transmembrane</keyword>
<feature type="transmembrane region" description="Helical" evidence="1">
    <location>
        <begin position="299"/>
        <end position="319"/>
    </location>
</feature>
<dbReference type="InterPro" id="IPR043128">
    <property type="entry name" value="Rev_trsase/Diguanyl_cyclase"/>
</dbReference>
<evidence type="ECO:0000313" key="4">
    <source>
        <dbReference type="Proteomes" id="UP000001299"/>
    </source>
</evidence>
<keyword evidence="1" id="KW-1133">Transmembrane helix</keyword>
<dbReference type="NCBIfam" id="TIGR00254">
    <property type="entry name" value="GGDEF"/>
    <property type="match status" value="1"/>
</dbReference>
<name>E0S210_BUTPB</name>
<dbReference type="STRING" id="515622.bpr_I1095"/>
<dbReference type="InterPro" id="IPR052155">
    <property type="entry name" value="Biofilm_reg_signaling"/>
</dbReference>
<protein>
    <submittedName>
        <fullName evidence="3">GGDEF domain-containing protein</fullName>
    </submittedName>
</protein>
<dbReference type="EMBL" id="CP001810">
    <property type="protein sequence ID" value="ADL33835.1"/>
    <property type="molecule type" value="Genomic_DNA"/>
</dbReference>
<dbReference type="AlphaFoldDB" id="E0S210"/>
<feature type="transmembrane region" description="Helical" evidence="1">
    <location>
        <begin position="12"/>
        <end position="32"/>
    </location>
</feature>
<dbReference type="Pfam" id="PF00990">
    <property type="entry name" value="GGDEF"/>
    <property type="match status" value="1"/>
</dbReference>
<feature type="transmembrane region" description="Helical" evidence="1">
    <location>
        <begin position="176"/>
        <end position="198"/>
    </location>
</feature>
<dbReference type="PANTHER" id="PTHR44757">
    <property type="entry name" value="DIGUANYLATE CYCLASE DGCP"/>
    <property type="match status" value="1"/>
</dbReference>
<feature type="transmembrane region" description="Helical" evidence="1">
    <location>
        <begin position="236"/>
        <end position="255"/>
    </location>
</feature>
<feature type="transmembrane region" description="Helical" evidence="1">
    <location>
        <begin position="204"/>
        <end position="224"/>
    </location>
</feature>
<sequence length="709" mass="80785">MQDSKKRLTTNQIMSIVYAVIVISLLIASLFFSDAFSRDYLPEMTDYNGYWHDEDGDVWQITDINVRDLGGSIILTKTLPYYIFDGDCICFESKNVNIKVSVGKRRVYDFNAQENITGKGYGVAFHAVGLSREDAGNVITLQFDTLVDKNISGQLYRVYLGKPEDYIRRFIYDRSLLVLTSTMIIFFGLLLMILWLGIPDKSKEPYNVFALGTAAFILGLWCLINTNILQLLSGHYYFWRILGTLMIPMIGYPFVVFCNSLTKLKKSIYNVLAFAVSSVSVIAMLLLRYLAGIDMMNSLVPFTLAGALCDLIILIIMAVENHIQCKKLDIPSGFRVFKIGAVILIALSVVDVILYRFFDKLNDSYGVFMRFGIVVFIIVMIFQFVSWWTSDQVAIDRDRFINRSLQFAATSRNPVEGIKLLLEYLGKELLAKRTYIFEASDNGIMHGTYEWFRDGLTPMEKEIDAMPTEKEMEKLHQKIMAAENNCFVIRHPDDIKELSPFMYEMMQKGNFSNAVFSPIKSGDIPIGFIGISDIPADNINNVYEIMGILPYFFAQFINQRKEQDRIIYYSYHDSLSGARNRTALKEFVKEKLDMSQTFGYVLCEIDDLKSVNTRLGHDAGDAMVINTAKSMIEAFGEENVYRLSGESFVAFGFESDETYFDNDVQRAKRLLSEKECETTVAAVFCSNGATDINVVIKYTFELLEKEKEG</sequence>